<reference evidence="4" key="1">
    <citation type="submission" date="2023-07" db="EMBL/GenBank/DDBJ databases">
        <title>30 novel species of actinomycetes from the DSMZ collection.</title>
        <authorList>
            <person name="Nouioui I."/>
        </authorList>
    </citation>
    <scope>NUCLEOTIDE SEQUENCE [LARGE SCALE GENOMIC DNA]</scope>
    <source>
        <strain evidence="4">DSM 41982</strain>
    </source>
</reference>
<dbReference type="RefSeq" id="WP_093853335.1">
    <property type="nucleotide sequence ID" value="NZ_JAVRER010000097.1"/>
</dbReference>
<gene>
    <name evidence="3" type="ORF">RM574_29725</name>
</gene>
<dbReference type="InterPro" id="IPR005135">
    <property type="entry name" value="Endo/exonuclease/phosphatase"/>
</dbReference>
<keyword evidence="1" id="KW-0732">Signal</keyword>
<dbReference type="Pfam" id="PF03372">
    <property type="entry name" value="Exo_endo_phos"/>
    <property type="match status" value="1"/>
</dbReference>
<feature type="signal peptide" evidence="1">
    <location>
        <begin position="1"/>
        <end position="21"/>
    </location>
</feature>
<dbReference type="GO" id="GO:0004519">
    <property type="term" value="F:endonuclease activity"/>
    <property type="evidence" value="ECO:0007669"/>
    <property type="project" value="UniProtKB-KW"/>
</dbReference>
<keyword evidence="3" id="KW-0255">Endonuclease</keyword>
<name>A0ABD5EGH3_9ACTN</name>
<evidence type="ECO:0000313" key="3">
    <source>
        <dbReference type="EMBL" id="MDT0419657.1"/>
    </source>
</evidence>
<organism evidence="3 4">
    <name type="scientific">Streptomyces evansiae</name>
    <dbReference type="NCBI Taxonomy" id="3075535"/>
    <lineage>
        <taxon>Bacteria</taxon>
        <taxon>Bacillati</taxon>
        <taxon>Actinomycetota</taxon>
        <taxon>Actinomycetes</taxon>
        <taxon>Kitasatosporales</taxon>
        <taxon>Streptomycetaceae</taxon>
        <taxon>Streptomyces</taxon>
    </lineage>
</organism>
<dbReference type="Proteomes" id="UP001183607">
    <property type="component" value="Unassembled WGS sequence"/>
</dbReference>
<dbReference type="SUPFAM" id="SSF56219">
    <property type="entry name" value="DNase I-like"/>
    <property type="match status" value="1"/>
</dbReference>
<dbReference type="Gene3D" id="3.60.10.10">
    <property type="entry name" value="Endonuclease/exonuclease/phosphatase"/>
    <property type="match status" value="1"/>
</dbReference>
<dbReference type="InterPro" id="IPR036691">
    <property type="entry name" value="Endo/exonu/phosph_ase_sf"/>
</dbReference>
<feature type="chain" id="PRO_5044858839" evidence="1">
    <location>
        <begin position="22"/>
        <end position="334"/>
    </location>
</feature>
<dbReference type="EMBL" id="JAVRER010000097">
    <property type="protein sequence ID" value="MDT0419657.1"/>
    <property type="molecule type" value="Genomic_DNA"/>
</dbReference>
<sequence length="334" mass="35399">MAVSALTALVLTAGAVSPASAAGFTNNPNPDTLRVLTYNVCMNTRCAGTYGLAGTEDRLRQIQEWVVNRDGQSRRPDVLVLQEANYKEVSTGTAGDGEKLEAIFEEYKIASKQDERWILYNTSTLSVTDSGTVGVGEPDAASKVFPWAQFARKGTNNRATVVDVHLANGDAERQGRELDRLAAGLGAALPLGTRTVVAGDFNARRTDATAAHVNDAFASRTGPLTDAVPAGRRTSTLHAKTFTTAYSPVWYGEPEGAGNLPIDHVYFGSGLHCVPGAGQVYKDRGEPRVVTSQAEEDARWAEVHARRSDHNAVYTELSWTAGGGGGAGGGCEVS</sequence>
<protein>
    <submittedName>
        <fullName evidence="3">Endonuclease/exonuclease/phosphatase family protein</fullName>
    </submittedName>
</protein>
<comment type="caution">
    <text evidence="3">The sequence shown here is derived from an EMBL/GenBank/DDBJ whole genome shotgun (WGS) entry which is preliminary data.</text>
</comment>
<proteinExistence type="predicted"/>
<evidence type="ECO:0000256" key="1">
    <source>
        <dbReference type="SAM" id="SignalP"/>
    </source>
</evidence>
<accession>A0ABD5EGH3</accession>
<keyword evidence="3" id="KW-0378">Hydrolase</keyword>
<evidence type="ECO:0000313" key="4">
    <source>
        <dbReference type="Proteomes" id="UP001183607"/>
    </source>
</evidence>
<evidence type="ECO:0000259" key="2">
    <source>
        <dbReference type="Pfam" id="PF03372"/>
    </source>
</evidence>
<feature type="domain" description="Endonuclease/exonuclease/phosphatase" evidence="2">
    <location>
        <begin position="36"/>
        <end position="273"/>
    </location>
</feature>
<dbReference type="AlphaFoldDB" id="A0ABD5EGH3"/>
<keyword evidence="3" id="KW-0540">Nuclease</keyword>